<proteinExistence type="predicted"/>
<evidence type="ECO:0000313" key="2">
    <source>
        <dbReference type="Proteomes" id="UP000789759"/>
    </source>
</evidence>
<accession>A0A9N9FCG2</accession>
<dbReference type="EMBL" id="CAJVQA010001734">
    <property type="protein sequence ID" value="CAG8524127.1"/>
    <property type="molecule type" value="Genomic_DNA"/>
</dbReference>
<comment type="caution">
    <text evidence="1">The sequence shown here is derived from an EMBL/GenBank/DDBJ whole genome shotgun (WGS) entry which is preliminary data.</text>
</comment>
<name>A0A9N9FCG2_9GLOM</name>
<sequence>MEDLCCNEARWKLERRINNKNNKDHMLLWVGIRVAQQITTTLANLNIGRGIEDLVRELWFQVYCDRNETSSILLEICAFSYFH</sequence>
<keyword evidence="2" id="KW-1185">Reference proteome</keyword>
<reference evidence="1" key="1">
    <citation type="submission" date="2021-06" db="EMBL/GenBank/DDBJ databases">
        <authorList>
            <person name="Kallberg Y."/>
            <person name="Tangrot J."/>
            <person name="Rosling A."/>
        </authorList>
    </citation>
    <scope>NUCLEOTIDE SEQUENCE</scope>
    <source>
        <strain evidence="1">FL966</strain>
    </source>
</reference>
<dbReference type="Proteomes" id="UP000789759">
    <property type="component" value="Unassembled WGS sequence"/>
</dbReference>
<protein>
    <submittedName>
        <fullName evidence="1">24876_t:CDS:1</fullName>
    </submittedName>
</protein>
<evidence type="ECO:0000313" key="1">
    <source>
        <dbReference type="EMBL" id="CAG8524127.1"/>
    </source>
</evidence>
<organism evidence="1 2">
    <name type="scientific">Cetraspora pellucida</name>
    <dbReference type="NCBI Taxonomy" id="1433469"/>
    <lineage>
        <taxon>Eukaryota</taxon>
        <taxon>Fungi</taxon>
        <taxon>Fungi incertae sedis</taxon>
        <taxon>Mucoromycota</taxon>
        <taxon>Glomeromycotina</taxon>
        <taxon>Glomeromycetes</taxon>
        <taxon>Diversisporales</taxon>
        <taxon>Gigasporaceae</taxon>
        <taxon>Cetraspora</taxon>
    </lineage>
</organism>
<dbReference type="AlphaFoldDB" id="A0A9N9FCG2"/>
<gene>
    <name evidence="1" type="ORF">CPELLU_LOCUS3531</name>
</gene>